<name>A0A383B6S5_9ZZZZ</name>
<organism evidence="1">
    <name type="scientific">marine metagenome</name>
    <dbReference type="NCBI Taxonomy" id="408172"/>
    <lineage>
        <taxon>unclassified sequences</taxon>
        <taxon>metagenomes</taxon>
        <taxon>ecological metagenomes</taxon>
    </lineage>
</organism>
<gene>
    <name evidence="1" type="ORF">METZ01_LOCUS468438</name>
</gene>
<proteinExistence type="predicted"/>
<dbReference type="EMBL" id="UINC01197879">
    <property type="protein sequence ID" value="SVE15584.1"/>
    <property type="molecule type" value="Genomic_DNA"/>
</dbReference>
<dbReference type="AlphaFoldDB" id="A0A383B6S5"/>
<evidence type="ECO:0000313" key="1">
    <source>
        <dbReference type="EMBL" id="SVE15584.1"/>
    </source>
</evidence>
<protein>
    <submittedName>
        <fullName evidence="1">Uncharacterized protein</fullName>
    </submittedName>
</protein>
<reference evidence="1" key="1">
    <citation type="submission" date="2018-05" db="EMBL/GenBank/DDBJ databases">
        <authorList>
            <person name="Lanie J.A."/>
            <person name="Ng W.-L."/>
            <person name="Kazmierczak K.M."/>
            <person name="Andrzejewski T.M."/>
            <person name="Davidsen T.M."/>
            <person name="Wayne K.J."/>
            <person name="Tettelin H."/>
            <person name="Glass J.I."/>
            <person name="Rusch D."/>
            <person name="Podicherti R."/>
            <person name="Tsui H.-C.T."/>
            <person name="Winkler M.E."/>
        </authorList>
    </citation>
    <scope>NUCLEOTIDE SEQUENCE</scope>
</reference>
<sequence>VAAILSLGLVVSALIGGRALEKMRSATDGVTVKGVAEKDITSDLATWRGQITHRAGDLAGGYDELQK</sequence>
<accession>A0A383B6S5</accession>
<feature type="non-terminal residue" evidence="1">
    <location>
        <position position="67"/>
    </location>
</feature>
<feature type="non-terminal residue" evidence="1">
    <location>
        <position position="1"/>
    </location>
</feature>